<feature type="transmembrane region" description="Helical" evidence="1">
    <location>
        <begin position="19"/>
        <end position="38"/>
    </location>
</feature>
<dbReference type="Proteomes" id="UP000017840">
    <property type="component" value="Unassembled WGS sequence"/>
</dbReference>
<reference evidence="2 3" key="1">
    <citation type="journal article" date="2013" name="Genome Announc.">
        <title>Draft Genome Sequence of 'Candidatus Halobonum tyrrellensis' Strain G22, Isolated from the Hypersaline Waters of Lake Tyrrell, Australia.</title>
        <authorList>
            <person name="Ugalde J.A."/>
            <person name="Narasingarao P."/>
            <person name="Kuo S."/>
            <person name="Podell S."/>
            <person name="Allen E.E."/>
        </authorList>
    </citation>
    <scope>NUCLEOTIDE SEQUENCE [LARGE SCALE GENOMIC DNA]</scope>
    <source>
        <strain evidence="2 3">G22</strain>
    </source>
</reference>
<evidence type="ECO:0000256" key="1">
    <source>
        <dbReference type="SAM" id="Phobius"/>
    </source>
</evidence>
<proteinExistence type="predicted"/>
<dbReference type="EMBL" id="ASGZ01000064">
    <property type="protein sequence ID" value="ESP87006.1"/>
    <property type="molecule type" value="Genomic_DNA"/>
</dbReference>
<feature type="transmembrane region" description="Helical" evidence="1">
    <location>
        <begin position="44"/>
        <end position="69"/>
    </location>
</feature>
<dbReference type="STRING" id="1324957.K933_15842"/>
<accession>V4GNN8</accession>
<sequence>MADVSFVDVLCDFRRHLRYLFMISVLSIVVLLASLVYVDPGSGGYVLAVVQLVSFGVVLVLSGGGMVVCGRRAE</sequence>
<keyword evidence="1" id="KW-0472">Membrane</keyword>
<gene>
    <name evidence="2" type="ORF">K933_15842</name>
</gene>
<dbReference type="AlphaFoldDB" id="V4GNN8"/>
<name>V4GNN8_9EURY</name>
<comment type="caution">
    <text evidence="2">The sequence shown here is derived from an EMBL/GenBank/DDBJ whole genome shotgun (WGS) entry which is preliminary data.</text>
</comment>
<organism evidence="2 3">
    <name type="scientific">Candidatus Halobonum tyrrellensis G22</name>
    <dbReference type="NCBI Taxonomy" id="1324957"/>
    <lineage>
        <taxon>Archaea</taxon>
        <taxon>Methanobacteriati</taxon>
        <taxon>Methanobacteriota</taxon>
        <taxon>Stenosarchaea group</taxon>
        <taxon>Halobacteria</taxon>
        <taxon>Halobacteriales</taxon>
        <taxon>Haloferacaceae</taxon>
        <taxon>Candidatus Halobonum</taxon>
    </lineage>
</organism>
<dbReference type="RefSeq" id="WP_023395739.1">
    <property type="nucleotide sequence ID" value="NZ_ASGZ01000064.1"/>
</dbReference>
<keyword evidence="1" id="KW-0812">Transmembrane</keyword>
<protein>
    <submittedName>
        <fullName evidence="2">Uncharacterized protein</fullName>
    </submittedName>
</protein>
<evidence type="ECO:0000313" key="3">
    <source>
        <dbReference type="Proteomes" id="UP000017840"/>
    </source>
</evidence>
<dbReference type="eggNOG" id="arCOG11153">
    <property type="taxonomic scope" value="Archaea"/>
</dbReference>
<evidence type="ECO:0000313" key="2">
    <source>
        <dbReference type="EMBL" id="ESP87006.1"/>
    </source>
</evidence>
<keyword evidence="1" id="KW-1133">Transmembrane helix</keyword>
<keyword evidence="3" id="KW-1185">Reference proteome</keyword>